<proteinExistence type="predicted"/>
<comment type="caution">
    <text evidence="4">The sequence shown here is derived from an EMBL/GenBank/DDBJ whole genome shotgun (WGS) entry which is preliminary data.</text>
</comment>
<dbReference type="SMART" id="SM00612">
    <property type="entry name" value="Kelch"/>
    <property type="match status" value="4"/>
</dbReference>
<gene>
    <name evidence="4" type="ORF">D7Y13_17000</name>
</gene>
<dbReference type="Gene3D" id="2.130.10.80">
    <property type="entry name" value="Galactose oxidase/kelch, beta-propeller"/>
    <property type="match status" value="2"/>
</dbReference>
<dbReference type="Proteomes" id="UP000278907">
    <property type="component" value="Unassembled WGS sequence"/>
</dbReference>
<dbReference type="InterPro" id="IPR015915">
    <property type="entry name" value="Kelch-typ_b-propeller"/>
</dbReference>
<dbReference type="SUPFAM" id="SSF117281">
    <property type="entry name" value="Kelch motif"/>
    <property type="match status" value="2"/>
</dbReference>
<sequence length="490" mass="51457">MELQMMRGRVAAVVMAAWMLACTSNSREEPKKVSSPEASTLDQQKSALSVLQPEALPRSGFTHTVQGGNRVLIAGGTTNGTSGGIRLAQIYAHLATPHWRDIASMNEGRYDHAAALLSSDRVLVTGGVTSSGNWRSAELYSLTQNTWTSVAPMSIPRVRHTATTLNNGKVLVVGGNNSTSEQGLASAEIFDPVTGIWTTAASPSFPYSEHSATLLSDGRVLVLGNRLQHEIYTPSTNTWARTSDSPGIIGAGHTATVRARDGLVGGEVVVVGSTWVNGSPVGMTYQYLINTSTWITGTSPSIPRRNHQAMQLSNGAVRVLGGVNPSTGTASTVVERFNRNGTWYTEPPLQLQHHAGQASLFYIDQSLVSGGWDTPTDGGAPTRQQTELYTGCAYTGGCYEHGASCGTISDDCGGTLNCGTCASGRTCNEQTHQCSPPPCVPSVNSCAGHCGPTQDNCGGTMDCGPCPPCATGTVWCCSACHPASQCDLIC</sequence>
<dbReference type="InterPro" id="IPR006652">
    <property type="entry name" value="Kelch_1"/>
</dbReference>
<evidence type="ECO:0000256" key="1">
    <source>
        <dbReference type="ARBA" id="ARBA00022441"/>
    </source>
</evidence>
<keyword evidence="5" id="KW-1185">Reference proteome</keyword>
<dbReference type="PROSITE" id="PS51257">
    <property type="entry name" value="PROKAR_LIPOPROTEIN"/>
    <property type="match status" value="1"/>
</dbReference>
<organism evidence="4 5">
    <name type="scientific">Corallococcus praedator</name>
    <dbReference type="NCBI Taxonomy" id="2316724"/>
    <lineage>
        <taxon>Bacteria</taxon>
        <taxon>Pseudomonadati</taxon>
        <taxon>Myxococcota</taxon>
        <taxon>Myxococcia</taxon>
        <taxon>Myxococcales</taxon>
        <taxon>Cystobacterineae</taxon>
        <taxon>Myxococcaceae</taxon>
        <taxon>Corallococcus</taxon>
    </lineage>
</organism>
<dbReference type="Gene3D" id="2.120.10.80">
    <property type="entry name" value="Kelch-type beta propeller"/>
    <property type="match status" value="1"/>
</dbReference>
<evidence type="ECO:0008006" key="6">
    <source>
        <dbReference type="Google" id="ProtNLM"/>
    </source>
</evidence>
<evidence type="ECO:0000313" key="4">
    <source>
        <dbReference type="EMBL" id="RKI07878.1"/>
    </source>
</evidence>
<feature type="compositionally biased region" description="Polar residues" evidence="3">
    <location>
        <begin position="36"/>
        <end position="46"/>
    </location>
</feature>
<dbReference type="PANTHER" id="PTHR24412">
    <property type="entry name" value="KELCH PROTEIN"/>
    <property type="match status" value="1"/>
</dbReference>
<keyword evidence="2" id="KW-0677">Repeat</keyword>
<name>A0ABX9QH58_9BACT</name>
<evidence type="ECO:0000256" key="3">
    <source>
        <dbReference type="SAM" id="MobiDB-lite"/>
    </source>
</evidence>
<dbReference type="PANTHER" id="PTHR24412:SF489">
    <property type="entry name" value="RING FINGER DOMAIN AND KELCH REPEAT-CONTAINING PROTEIN DDB_G0271372"/>
    <property type="match status" value="1"/>
</dbReference>
<feature type="region of interest" description="Disordered" evidence="3">
    <location>
        <begin position="26"/>
        <end position="46"/>
    </location>
</feature>
<accession>A0ABX9QH58</accession>
<evidence type="ECO:0000313" key="5">
    <source>
        <dbReference type="Proteomes" id="UP000278907"/>
    </source>
</evidence>
<dbReference type="RefSeq" id="WP_120582136.1">
    <property type="nucleotide sequence ID" value="NZ_RAWI01000115.1"/>
</dbReference>
<dbReference type="InterPro" id="IPR037293">
    <property type="entry name" value="Gal_Oxidase_central_sf"/>
</dbReference>
<dbReference type="EMBL" id="RAWI01000115">
    <property type="protein sequence ID" value="RKI07878.1"/>
    <property type="molecule type" value="Genomic_DNA"/>
</dbReference>
<keyword evidence="1" id="KW-0880">Kelch repeat</keyword>
<dbReference type="Pfam" id="PF24681">
    <property type="entry name" value="Kelch_KLHDC2_KLHL20_DRC7"/>
    <property type="match status" value="1"/>
</dbReference>
<evidence type="ECO:0000256" key="2">
    <source>
        <dbReference type="ARBA" id="ARBA00022737"/>
    </source>
</evidence>
<reference evidence="4 5" key="1">
    <citation type="submission" date="2018-09" db="EMBL/GenBank/DDBJ databases">
        <authorList>
            <person name="Livingstone P.G."/>
            <person name="Whitworth D.E."/>
        </authorList>
    </citation>
    <scope>NUCLEOTIDE SEQUENCE [LARGE SCALE GENOMIC DNA]</scope>
    <source>
        <strain evidence="4 5">CA031B</strain>
    </source>
</reference>
<protein>
    <recommendedName>
        <fullName evidence="6">Kelch-like protein</fullName>
    </recommendedName>
</protein>